<sequence>MTQFEVDAGRVDAASAKVRATSATLTAEVDAMMRHLEDLQGVWRGQAATGFAALAAEWRATQNHVRDSLDSIQLALGQAGRQYAETEAATARMFRG</sequence>
<dbReference type="EMBL" id="JBHRWW010000001">
    <property type="protein sequence ID" value="MFC3687027.1"/>
    <property type="molecule type" value="Genomic_DNA"/>
</dbReference>
<gene>
    <name evidence="2" type="ORF">ACFOLH_01580</name>
</gene>
<dbReference type="NCBIfam" id="TIGR03930">
    <property type="entry name" value="WXG100_ESAT6"/>
    <property type="match status" value="1"/>
</dbReference>
<dbReference type="Proteomes" id="UP001595685">
    <property type="component" value="Unassembled WGS sequence"/>
</dbReference>
<dbReference type="SUPFAM" id="SSF140453">
    <property type="entry name" value="EsxAB dimer-like"/>
    <property type="match status" value="1"/>
</dbReference>
<keyword evidence="3" id="KW-1185">Reference proteome</keyword>
<comment type="similarity">
    <text evidence="1">Belongs to the WXG100 family.</text>
</comment>
<comment type="caution">
    <text evidence="2">The sequence shown here is derived from an EMBL/GenBank/DDBJ whole genome shotgun (WGS) entry which is preliminary data.</text>
</comment>
<evidence type="ECO:0000313" key="3">
    <source>
        <dbReference type="Proteomes" id="UP001595685"/>
    </source>
</evidence>
<dbReference type="InterPro" id="IPR010310">
    <property type="entry name" value="T7SS_ESAT-6-like"/>
</dbReference>
<organism evidence="2 3">
    <name type="scientific">Aquipuribacter hungaricus</name>
    <dbReference type="NCBI Taxonomy" id="545624"/>
    <lineage>
        <taxon>Bacteria</taxon>
        <taxon>Bacillati</taxon>
        <taxon>Actinomycetota</taxon>
        <taxon>Actinomycetes</taxon>
        <taxon>Micrococcales</taxon>
        <taxon>Intrasporangiaceae</taxon>
        <taxon>Aquipuribacter</taxon>
    </lineage>
</organism>
<name>A0ABV7WDQ6_9MICO</name>
<reference evidence="3" key="1">
    <citation type="journal article" date="2019" name="Int. J. Syst. Evol. Microbiol.">
        <title>The Global Catalogue of Microorganisms (GCM) 10K type strain sequencing project: providing services to taxonomists for standard genome sequencing and annotation.</title>
        <authorList>
            <consortium name="The Broad Institute Genomics Platform"/>
            <consortium name="The Broad Institute Genome Sequencing Center for Infectious Disease"/>
            <person name="Wu L."/>
            <person name="Ma J."/>
        </authorList>
    </citation>
    <scope>NUCLEOTIDE SEQUENCE [LARGE SCALE GENOMIC DNA]</scope>
    <source>
        <strain evidence="3">NCAIM B.02333</strain>
    </source>
</reference>
<dbReference type="InterPro" id="IPR036689">
    <property type="entry name" value="ESAT-6-like_sf"/>
</dbReference>
<dbReference type="Gene3D" id="1.10.287.1060">
    <property type="entry name" value="ESAT-6-like"/>
    <property type="match status" value="1"/>
</dbReference>
<proteinExistence type="inferred from homology"/>
<dbReference type="RefSeq" id="WP_340294090.1">
    <property type="nucleotide sequence ID" value="NZ_JBBEOI010000137.1"/>
</dbReference>
<evidence type="ECO:0000256" key="1">
    <source>
        <dbReference type="RuleBase" id="RU362001"/>
    </source>
</evidence>
<dbReference type="Pfam" id="PF06013">
    <property type="entry name" value="WXG100"/>
    <property type="match status" value="1"/>
</dbReference>
<accession>A0ABV7WDQ6</accession>
<protein>
    <recommendedName>
        <fullName evidence="1">ESAT-6-like protein</fullName>
    </recommendedName>
</protein>
<evidence type="ECO:0000313" key="2">
    <source>
        <dbReference type="EMBL" id="MFC3687027.1"/>
    </source>
</evidence>